<dbReference type="InterPro" id="IPR036179">
    <property type="entry name" value="Ig-like_dom_sf"/>
</dbReference>
<name>A0AAJ7TNP3_PETMA</name>
<dbReference type="Gene3D" id="2.60.40.10">
    <property type="entry name" value="Immunoglobulins"/>
    <property type="match status" value="5"/>
</dbReference>
<feature type="domain" description="Ig-like" evidence="9">
    <location>
        <begin position="338"/>
        <end position="417"/>
    </location>
</feature>
<dbReference type="GO" id="GO:0098609">
    <property type="term" value="P:cell-cell adhesion"/>
    <property type="evidence" value="ECO:0007669"/>
    <property type="project" value="TreeGrafter"/>
</dbReference>
<dbReference type="PANTHER" id="PTHR11640">
    <property type="entry name" value="NEPHRIN"/>
    <property type="match status" value="1"/>
</dbReference>
<dbReference type="PROSITE" id="PS50835">
    <property type="entry name" value="IG_LIKE"/>
    <property type="match status" value="5"/>
</dbReference>
<dbReference type="Pfam" id="PF13895">
    <property type="entry name" value="Ig_2"/>
    <property type="match status" value="1"/>
</dbReference>
<evidence type="ECO:0000313" key="11">
    <source>
        <dbReference type="RefSeq" id="XP_032821230.1"/>
    </source>
</evidence>
<dbReference type="GO" id="GO:0005911">
    <property type="term" value="C:cell-cell junction"/>
    <property type="evidence" value="ECO:0007669"/>
    <property type="project" value="TreeGrafter"/>
</dbReference>
<keyword evidence="5" id="KW-0393">Immunoglobulin domain</keyword>
<feature type="domain" description="Ig-like" evidence="9">
    <location>
        <begin position="424"/>
        <end position="502"/>
    </location>
</feature>
<comment type="subcellular location">
    <subcellularLocation>
        <location evidence="1">Membrane</location>
        <topology evidence="1">Single-pass type I membrane protein</topology>
    </subcellularLocation>
</comment>
<dbReference type="InterPro" id="IPR013783">
    <property type="entry name" value="Ig-like_fold"/>
</dbReference>
<feature type="compositionally biased region" description="Polar residues" evidence="6">
    <location>
        <begin position="567"/>
        <end position="579"/>
    </location>
</feature>
<evidence type="ECO:0000256" key="6">
    <source>
        <dbReference type="SAM" id="MobiDB-lite"/>
    </source>
</evidence>
<organism evidence="10 11">
    <name type="scientific">Petromyzon marinus</name>
    <name type="common">Sea lamprey</name>
    <dbReference type="NCBI Taxonomy" id="7757"/>
    <lineage>
        <taxon>Eukaryota</taxon>
        <taxon>Metazoa</taxon>
        <taxon>Chordata</taxon>
        <taxon>Craniata</taxon>
        <taxon>Vertebrata</taxon>
        <taxon>Cyclostomata</taxon>
        <taxon>Hyperoartia</taxon>
        <taxon>Petromyzontiformes</taxon>
        <taxon>Petromyzontidae</taxon>
        <taxon>Petromyzon</taxon>
    </lineage>
</organism>
<dbReference type="AlphaFoldDB" id="A0AAJ7TNP3"/>
<keyword evidence="10" id="KW-1185">Reference proteome</keyword>
<dbReference type="Pfam" id="PF13927">
    <property type="entry name" value="Ig_3"/>
    <property type="match status" value="1"/>
</dbReference>
<keyword evidence="8" id="KW-0732">Signal</keyword>
<feature type="compositionally biased region" description="Pro residues" evidence="6">
    <location>
        <begin position="505"/>
        <end position="518"/>
    </location>
</feature>
<evidence type="ECO:0000256" key="3">
    <source>
        <dbReference type="ARBA" id="ARBA00023157"/>
    </source>
</evidence>
<evidence type="ECO:0000313" key="10">
    <source>
        <dbReference type="Proteomes" id="UP001318040"/>
    </source>
</evidence>
<dbReference type="GO" id="GO:0005886">
    <property type="term" value="C:plasma membrane"/>
    <property type="evidence" value="ECO:0007669"/>
    <property type="project" value="TreeGrafter"/>
</dbReference>
<dbReference type="CDD" id="cd00098">
    <property type="entry name" value="IgC1"/>
    <property type="match status" value="1"/>
</dbReference>
<dbReference type="InterPro" id="IPR013162">
    <property type="entry name" value="CD80_C2-set"/>
</dbReference>
<keyword evidence="3" id="KW-1015">Disulfide bond</keyword>
<dbReference type="Proteomes" id="UP001318040">
    <property type="component" value="Chromosome 34"/>
</dbReference>
<dbReference type="SMART" id="SM00408">
    <property type="entry name" value="IGc2"/>
    <property type="match status" value="4"/>
</dbReference>
<feature type="chain" id="PRO_5042527071" evidence="8">
    <location>
        <begin position="24"/>
        <end position="591"/>
    </location>
</feature>
<feature type="domain" description="Ig-like" evidence="9">
    <location>
        <begin position="241"/>
        <end position="314"/>
    </location>
</feature>
<keyword evidence="7" id="KW-0812">Transmembrane</keyword>
<dbReference type="PANTHER" id="PTHR11640:SF162">
    <property type="entry name" value="BASAL CELL ADHESION MOLECULE ISOFORM X1-RELATED"/>
    <property type="match status" value="1"/>
</dbReference>
<keyword evidence="4" id="KW-0325">Glycoprotein</keyword>
<accession>A0AAJ7TNP3</accession>
<dbReference type="Pfam" id="PF08205">
    <property type="entry name" value="C2-set_2"/>
    <property type="match status" value="1"/>
</dbReference>
<evidence type="ECO:0000256" key="8">
    <source>
        <dbReference type="SAM" id="SignalP"/>
    </source>
</evidence>
<proteinExistence type="predicted"/>
<evidence type="ECO:0000256" key="7">
    <source>
        <dbReference type="SAM" id="Phobius"/>
    </source>
</evidence>
<sequence>MAVQLLVNTCVAFLIVSLAGVSCDEVVLALLGETVQINCDSPRGAQPKPRDGAAVEWFVERAGRRSAVFTRDERTGQLWPAPAFEGRVELGGDTALTLQGVQLQDRTTFVCVSHDGELKTMLEVYAFPEKLVITRNPSSVVLGLGKQLIGTCISSGGYPEANLTWYKNSQALLNKTPQNVRVDEHVVRESSGLFSVTVHLFYKPTMEDKQASFHCEVQYRQPGGQLGRMKSDDIQILLTYPSEHVNLTIESPLTPIKQGDKVTLKCSVDGTSEPEFTFQRVQKNGSVEDLHIGAESTFTLSGVTRDHSGLYRCTTFDFDQPQADMLTADTYVEVNWIENVTVTPAGNHTVTVGTSLAVVCGGRSEKPLSISWTKDGKRLAQGGQLQLSAVTFGSSGTYACEVSMPSVPGLSVSRLVHVSVEGEPRVTLSDVLVEPERLTLVCTATGNPLPEIKWSVPQTPVEVRVKPWELQSSVVLPRGATQQAMATCTARNAHGSAKRALHGPTVPPPVSESPPPSPHASATNTSSKTVIIAIIIALGVLFLVCALIFCLCKKYNLCFKNRYSPTRKQTQSSVGSSPDTYMAPPDQDLKA</sequence>
<dbReference type="InterPro" id="IPR007110">
    <property type="entry name" value="Ig-like_dom"/>
</dbReference>
<gene>
    <name evidence="11" type="primary">LOC116948567</name>
</gene>
<feature type="signal peptide" evidence="8">
    <location>
        <begin position="1"/>
        <end position="23"/>
    </location>
</feature>
<evidence type="ECO:0000259" key="9">
    <source>
        <dbReference type="PROSITE" id="PS50835"/>
    </source>
</evidence>
<evidence type="ECO:0000256" key="1">
    <source>
        <dbReference type="ARBA" id="ARBA00004479"/>
    </source>
</evidence>
<dbReference type="SMART" id="SM00409">
    <property type="entry name" value="IG"/>
    <property type="match status" value="3"/>
</dbReference>
<dbReference type="InterPro" id="IPR051275">
    <property type="entry name" value="Cell_adhesion_signaling"/>
</dbReference>
<dbReference type="GO" id="GO:0050839">
    <property type="term" value="F:cell adhesion molecule binding"/>
    <property type="evidence" value="ECO:0007669"/>
    <property type="project" value="TreeGrafter"/>
</dbReference>
<dbReference type="InterPro" id="IPR003599">
    <property type="entry name" value="Ig_sub"/>
</dbReference>
<reference evidence="11" key="1">
    <citation type="submission" date="2025-08" db="UniProtKB">
        <authorList>
            <consortium name="RefSeq"/>
        </authorList>
    </citation>
    <scope>IDENTIFICATION</scope>
    <source>
        <tissue evidence="11">Sperm</tissue>
    </source>
</reference>
<protein>
    <submittedName>
        <fullName evidence="11">Basal cell adhesion molecule-like</fullName>
    </submittedName>
</protein>
<keyword evidence="2 7" id="KW-0472">Membrane</keyword>
<dbReference type="KEGG" id="pmrn:116948567"/>
<feature type="domain" description="Ig-like" evidence="9">
    <location>
        <begin position="128"/>
        <end position="235"/>
    </location>
</feature>
<dbReference type="CDD" id="cd00096">
    <property type="entry name" value="Ig"/>
    <property type="match status" value="1"/>
</dbReference>
<feature type="domain" description="Ig-like" evidence="9">
    <location>
        <begin position="32"/>
        <end position="111"/>
    </location>
</feature>
<feature type="region of interest" description="Disordered" evidence="6">
    <location>
        <begin position="496"/>
        <end position="523"/>
    </location>
</feature>
<dbReference type="GeneID" id="116948567"/>
<dbReference type="InterPro" id="IPR003598">
    <property type="entry name" value="Ig_sub2"/>
</dbReference>
<dbReference type="SUPFAM" id="SSF48726">
    <property type="entry name" value="Immunoglobulin"/>
    <property type="match status" value="5"/>
</dbReference>
<dbReference type="RefSeq" id="XP_032821230.1">
    <property type="nucleotide sequence ID" value="XM_032965339.1"/>
</dbReference>
<keyword evidence="7" id="KW-1133">Transmembrane helix</keyword>
<feature type="transmembrane region" description="Helical" evidence="7">
    <location>
        <begin position="530"/>
        <end position="552"/>
    </location>
</feature>
<evidence type="ECO:0000256" key="5">
    <source>
        <dbReference type="ARBA" id="ARBA00023319"/>
    </source>
</evidence>
<feature type="region of interest" description="Disordered" evidence="6">
    <location>
        <begin position="567"/>
        <end position="591"/>
    </location>
</feature>
<evidence type="ECO:0000256" key="4">
    <source>
        <dbReference type="ARBA" id="ARBA00023180"/>
    </source>
</evidence>
<evidence type="ECO:0000256" key="2">
    <source>
        <dbReference type="ARBA" id="ARBA00023136"/>
    </source>
</evidence>